<sequence length="1036" mass="116617">MAPGSRGIGAVFVHFSGEDSDQTGDAFGEPRVPRRSWSRYLSNAPGLVGSTCCEPERLCARRRLSGRKKCISTFLVPSESLRCLLLQGSGFAEIRAWTCEIWFPRTEATGVFLVRLRAVFRSGFRLDPDKILAIREFHVVHECVFFPMRTLGLWINLLRVRKTLRASVATSLPMSDFGDLGIVGKLGATYFPKVQALHRGELGFARYDPANGGRWNVPYAKGFDHNSLVSRPFWARKVSNRSSHYVLQNWSRERSVRFSFRSGQQGVFDDDQASLDHAGWVRVAPPLRADTRENPVAQFVSVCVSIPPGFKWTLRVIKRCVGRWSMARKGRLARRWRPARDHHAPRVMMERAARDDGARGPTLKHAARPFALIPTPIDDQFSPIRPTDLAWNSSKRSGTNWDLTLSRIAIGCLIRVVVAKIIAGPYALDSCECMNIEDAMRASLRWLLLCLLGRSALASHTLGLAISQGFGSVLGCRAETFDYRIAQDFLIGDFLQKDLHTARNGPLGVSEKGQIRVSLGSMASSSNDPDSLVTLHFHDFRVERMRHWWTLLGEDDHADIVGFFARPPFQRDSGHTHSGPRSNRCLEKYLGLTTAVLRPEIARPEETWRKANISLDLLTKYFSRSGFPVKLARDFIAGKKGWKKFRINAFKIAFAGIFLFPTSAGRIDLGVIPIVFSEGRSIIPAILCETVRSLSYCRRQGEGVPMFCTQLLQLWFCSHLRHFYRLQTPYHFERHTVSQTVNIALPFTGNSRDWASYLLDLPLGEWSWKVTWGPAVWKPWTHCALFDGVPLPGVWGCTGYYPSLALRQFGGVQYPPRLGDLDAVTFDYIPSEDMWRLLSRVEVIWEGRLSEVVLIEDGTSHSLVSRSLRVSASTGQPERVTVLERELEEAQTELLSLRLARAAEREASAARVESLRSTLHHNSVAVANLRPRLRISWPETLAETREQLETEQAERTRGRPQDIVALRRALDASEEALTSARTSMGVMRVQISVLQGDNGVLQTELDLVHDALESNASWLNQEGFPVVTALHPDQSR</sequence>
<protein>
    <recommendedName>
        <fullName evidence="2">DUF7745 domain-containing protein</fullName>
    </recommendedName>
</protein>
<name>A0A2N9HUB1_FAGSY</name>
<dbReference type="Pfam" id="PF24924">
    <property type="entry name" value="DUF7745"/>
    <property type="match status" value="1"/>
</dbReference>
<accession>A0A2N9HUB1</accession>
<organism evidence="3">
    <name type="scientific">Fagus sylvatica</name>
    <name type="common">Beechnut</name>
    <dbReference type="NCBI Taxonomy" id="28930"/>
    <lineage>
        <taxon>Eukaryota</taxon>
        <taxon>Viridiplantae</taxon>
        <taxon>Streptophyta</taxon>
        <taxon>Embryophyta</taxon>
        <taxon>Tracheophyta</taxon>
        <taxon>Spermatophyta</taxon>
        <taxon>Magnoliopsida</taxon>
        <taxon>eudicotyledons</taxon>
        <taxon>Gunneridae</taxon>
        <taxon>Pentapetalae</taxon>
        <taxon>rosids</taxon>
        <taxon>fabids</taxon>
        <taxon>Fagales</taxon>
        <taxon>Fagaceae</taxon>
        <taxon>Fagus</taxon>
    </lineage>
</organism>
<dbReference type="PANTHER" id="PTHR48200">
    <property type="entry name" value="PROTEIN, PUTATIVE-RELATED"/>
    <property type="match status" value="1"/>
</dbReference>
<proteinExistence type="predicted"/>
<feature type="domain" description="DUF7745" evidence="2">
    <location>
        <begin position="637"/>
        <end position="846"/>
    </location>
</feature>
<dbReference type="AlphaFoldDB" id="A0A2N9HUB1"/>
<dbReference type="EMBL" id="OIVN01004190">
    <property type="protein sequence ID" value="SPD15932.1"/>
    <property type="molecule type" value="Genomic_DNA"/>
</dbReference>
<gene>
    <name evidence="3" type="ORF">FSB_LOCUS43814</name>
</gene>
<reference evidence="3" key="1">
    <citation type="submission" date="2018-02" db="EMBL/GenBank/DDBJ databases">
        <authorList>
            <person name="Cohen D.B."/>
            <person name="Kent A.D."/>
        </authorList>
    </citation>
    <scope>NUCLEOTIDE SEQUENCE</scope>
</reference>
<dbReference type="PANTHER" id="PTHR48200:SF1">
    <property type="entry name" value="AMINOTRANSFERASE-LIKE PLANT MOBILE DOMAIN-CONTAINING PROTEIN"/>
    <property type="match status" value="1"/>
</dbReference>
<evidence type="ECO:0000256" key="1">
    <source>
        <dbReference type="SAM" id="Coils"/>
    </source>
</evidence>
<evidence type="ECO:0000313" key="3">
    <source>
        <dbReference type="EMBL" id="SPD15932.1"/>
    </source>
</evidence>
<dbReference type="InterPro" id="IPR056647">
    <property type="entry name" value="DUF7745"/>
</dbReference>
<feature type="coiled-coil region" evidence="1">
    <location>
        <begin position="880"/>
        <end position="907"/>
    </location>
</feature>
<evidence type="ECO:0000259" key="2">
    <source>
        <dbReference type="Pfam" id="PF24924"/>
    </source>
</evidence>
<keyword evidence="1" id="KW-0175">Coiled coil</keyword>